<evidence type="ECO:0000256" key="2">
    <source>
        <dbReference type="ARBA" id="ARBA00023157"/>
    </source>
</evidence>
<evidence type="ECO:0000313" key="4">
    <source>
        <dbReference type="EMBL" id="KAG2179189.1"/>
    </source>
</evidence>
<name>A0A8H7PRL2_MORIS</name>
<protein>
    <recommendedName>
        <fullName evidence="6">Mitochondrial distribution and morphology protein 35</fullName>
    </recommendedName>
</protein>
<dbReference type="InterPro" id="IPR007918">
    <property type="entry name" value="MDM35_apoptosis"/>
</dbReference>
<reference evidence="4" key="1">
    <citation type="submission" date="2020-12" db="EMBL/GenBank/DDBJ databases">
        <title>Metabolic potential, ecology and presence of endohyphal bacteria is reflected in genomic diversity of Mucoromycotina.</title>
        <authorList>
            <person name="Muszewska A."/>
            <person name="Okrasinska A."/>
            <person name="Steczkiewicz K."/>
            <person name="Drgas O."/>
            <person name="Orlowska M."/>
            <person name="Perlinska-Lenart U."/>
            <person name="Aleksandrzak-Piekarczyk T."/>
            <person name="Szatraj K."/>
            <person name="Zielenkiewicz U."/>
            <person name="Pilsyk S."/>
            <person name="Malc E."/>
            <person name="Mieczkowski P."/>
            <person name="Kruszewska J.S."/>
            <person name="Biernat P."/>
            <person name="Pawlowska J."/>
        </authorList>
    </citation>
    <scope>NUCLEOTIDE SEQUENCE</scope>
    <source>
        <strain evidence="4">WA0000067209</strain>
    </source>
</reference>
<dbReference type="PANTHER" id="PTHR46403:SF1">
    <property type="entry name" value="TP53-REGULATED INHIBITOR OF APOPTOSIS 1"/>
    <property type="match status" value="1"/>
</dbReference>
<feature type="region of interest" description="Disordered" evidence="3">
    <location>
        <begin position="86"/>
        <end position="106"/>
    </location>
</feature>
<dbReference type="GO" id="GO:1990050">
    <property type="term" value="F:phosphatidic acid transfer activity"/>
    <property type="evidence" value="ECO:0007669"/>
    <property type="project" value="TreeGrafter"/>
</dbReference>
<dbReference type="AlphaFoldDB" id="A0A8H7PRL2"/>
<dbReference type="PANTHER" id="PTHR46403">
    <property type="entry name" value="TP53-REGULATED INHIBITOR OF APOPTOSIS 1"/>
    <property type="match status" value="1"/>
</dbReference>
<dbReference type="GO" id="GO:0005829">
    <property type="term" value="C:cytosol"/>
    <property type="evidence" value="ECO:0007669"/>
    <property type="project" value="TreeGrafter"/>
</dbReference>
<dbReference type="EMBL" id="JAEPQZ010000007">
    <property type="protein sequence ID" value="KAG2179189.1"/>
    <property type="molecule type" value="Genomic_DNA"/>
</dbReference>
<keyword evidence="5" id="KW-1185">Reference proteome</keyword>
<gene>
    <name evidence="4" type="ORF">INT43_002039</name>
</gene>
<dbReference type="GO" id="GO:0005758">
    <property type="term" value="C:mitochondrial intermembrane space"/>
    <property type="evidence" value="ECO:0007669"/>
    <property type="project" value="TreeGrafter"/>
</dbReference>
<evidence type="ECO:0000256" key="1">
    <source>
        <dbReference type="ARBA" id="ARBA00006196"/>
    </source>
</evidence>
<dbReference type="PROSITE" id="PS51808">
    <property type="entry name" value="CHCH"/>
    <property type="match status" value="1"/>
</dbReference>
<dbReference type="Proteomes" id="UP000654370">
    <property type="component" value="Unassembled WGS sequence"/>
</dbReference>
<dbReference type="GO" id="GO:0045332">
    <property type="term" value="P:phospholipid translocation"/>
    <property type="evidence" value="ECO:0007669"/>
    <property type="project" value="TreeGrafter"/>
</dbReference>
<proteinExistence type="inferred from homology"/>
<accession>A0A8H7PRL2</accession>
<organism evidence="4 5">
    <name type="scientific">Mortierella isabellina</name>
    <name type="common">Filamentous fungus</name>
    <name type="synonym">Umbelopsis isabellina</name>
    <dbReference type="NCBI Taxonomy" id="91625"/>
    <lineage>
        <taxon>Eukaryota</taxon>
        <taxon>Fungi</taxon>
        <taxon>Fungi incertae sedis</taxon>
        <taxon>Mucoromycota</taxon>
        <taxon>Mucoromycotina</taxon>
        <taxon>Umbelopsidomycetes</taxon>
        <taxon>Umbelopsidales</taxon>
        <taxon>Umbelopsidaceae</taxon>
        <taxon>Umbelopsis</taxon>
    </lineage>
</organism>
<comment type="caution">
    <text evidence="4">The sequence shown here is derived from an EMBL/GenBank/DDBJ whole genome shotgun (WGS) entry which is preliminary data.</text>
</comment>
<evidence type="ECO:0000313" key="5">
    <source>
        <dbReference type="Proteomes" id="UP000654370"/>
    </source>
</evidence>
<comment type="similarity">
    <text evidence="1">Belongs to the TRIAP1/MDM35 family.</text>
</comment>
<dbReference type="GO" id="GO:0005634">
    <property type="term" value="C:nucleus"/>
    <property type="evidence" value="ECO:0007669"/>
    <property type="project" value="TreeGrafter"/>
</dbReference>
<dbReference type="Pfam" id="PF05254">
    <property type="entry name" value="UPF0203"/>
    <property type="match status" value="1"/>
</dbReference>
<keyword evidence="2" id="KW-1015">Disulfide bond</keyword>
<sequence>MSSSIGAECTELKQKYDTCFNKWYSEKFLKGDTTPECEDLFKDYKACVMTQVGRKKLPRTQSIKPNTRSSISQVALKEKQIDTLLADARKEAPFPPPSQSSSNSSS</sequence>
<evidence type="ECO:0000256" key="3">
    <source>
        <dbReference type="SAM" id="MobiDB-lite"/>
    </source>
</evidence>
<evidence type="ECO:0008006" key="6">
    <source>
        <dbReference type="Google" id="ProtNLM"/>
    </source>
</evidence>
<dbReference type="OrthoDB" id="19091at2759"/>